<name>A0ABW9LPT3_9MYCO</name>
<dbReference type="SUPFAM" id="SSF140931">
    <property type="entry name" value="Fic-like"/>
    <property type="match status" value="1"/>
</dbReference>
<evidence type="ECO:0000313" key="2">
    <source>
        <dbReference type="Proteomes" id="UP001635816"/>
    </source>
</evidence>
<comment type="caution">
    <text evidence="1">The sequence shown here is derived from an EMBL/GenBank/DDBJ whole genome shotgun (WGS) entry which is preliminary data.</text>
</comment>
<protein>
    <submittedName>
        <fullName evidence="1">Uncharacterized protein</fullName>
    </submittedName>
</protein>
<dbReference type="RefSeq" id="WP_409546071.1">
    <property type="nucleotide sequence ID" value="NZ_JBKBDD010000045.1"/>
</dbReference>
<dbReference type="EMBL" id="JBKBDD010000045">
    <property type="protein sequence ID" value="MFN6548747.1"/>
    <property type="molecule type" value="Genomic_DNA"/>
</dbReference>
<keyword evidence="2" id="KW-1185">Reference proteome</keyword>
<organism evidence="1 2">
    <name type="scientific">Mycolicibacterium nivoides</name>
    <dbReference type="NCBI Taxonomy" id="2487344"/>
    <lineage>
        <taxon>Bacteria</taxon>
        <taxon>Bacillati</taxon>
        <taxon>Actinomycetota</taxon>
        <taxon>Actinomycetes</taxon>
        <taxon>Mycobacteriales</taxon>
        <taxon>Mycobacteriaceae</taxon>
        <taxon>Mycolicibacterium</taxon>
    </lineage>
</organism>
<reference evidence="1 2" key="1">
    <citation type="submission" date="2024-12" db="EMBL/GenBank/DDBJ databases">
        <title>The coexistence of Mycolicibacterium septicum and Mycolicibacterium nivoides in clinical samples.</title>
        <authorList>
            <person name="Wang C."/>
            <person name="Feng Y."/>
            <person name="Zong Z."/>
        </authorList>
    </citation>
    <scope>NUCLEOTIDE SEQUENCE [LARGE SCALE GENOMIC DNA]</scope>
    <source>
        <strain evidence="1 2">120309</strain>
    </source>
</reference>
<sequence>MSPDKPVLTAAQLEVVRSSVASGAIEGWRASTDDIELLYRVAAGTITATDAVHRVQELQALKIGHADAEITSVQRDWSTASWDDYIYPGTAVLVNRLNIRDSLQLEHVAGIVVAIRTIEAVIDTPSVPDPLDGAQLRALHRQLAQDLYDWAGNYRSGLLHDQVTVSVTRPDWPVRS</sequence>
<dbReference type="Gene3D" id="1.10.3290.10">
    <property type="entry name" value="Fido-like domain"/>
    <property type="match status" value="1"/>
</dbReference>
<dbReference type="InterPro" id="IPR036597">
    <property type="entry name" value="Fido-like_dom_sf"/>
</dbReference>
<dbReference type="CDD" id="cd11586">
    <property type="entry name" value="VbhA_like"/>
    <property type="match status" value="1"/>
</dbReference>
<dbReference type="InterPro" id="IPR033788">
    <property type="entry name" value="VbhA-like"/>
</dbReference>
<gene>
    <name evidence="1" type="ORF">ACK4CT_37040</name>
</gene>
<evidence type="ECO:0000313" key="1">
    <source>
        <dbReference type="EMBL" id="MFN6548747.1"/>
    </source>
</evidence>
<proteinExistence type="predicted"/>
<accession>A0ABW9LPT3</accession>
<dbReference type="Proteomes" id="UP001635816">
    <property type="component" value="Unassembled WGS sequence"/>
</dbReference>